<dbReference type="PANTHER" id="PTHR35103:SF1">
    <property type="entry name" value="OS06G0115700 PROTEIN"/>
    <property type="match status" value="1"/>
</dbReference>
<feature type="region of interest" description="Disordered" evidence="1">
    <location>
        <begin position="74"/>
        <end position="102"/>
    </location>
</feature>
<evidence type="ECO:0000313" key="3">
    <source>
        <dbReference type="Proteomes" id="UP000825935"/>
    </source>
</evidence>
<dbReference type="EMBL" id="CM035415">
    <property type="protein sequence ID" value="KAH7426641.1"/>
    <property type="molecule type" value="Genomic_DNA"/>
</dbReference>
<dbReference type="AlphaFoldDB" id="A0A8T2TSR3"/>
<feature type="compositionally biased region" description="Low complexity" evidence="1">
    <location>
        <begin position="215"/>
        <end position="232"/>
    </location>
</feature>
<reference evidence="2" key="1">
    <citation type="submission" date="2021-08" db="EMBL/GenBank/DDBJ databases">
        <title>WGS assembly of Ceratopteris richardii.</title>
        <authorList>
            <person name="Marchant D.B."/>
            <person name="Chen G."/>
            <person name="Jenkins J."/>
            <person name="Shu S."/>
            <person name="Leebens-Mack J."/>
            <person name="Grimwood J."/>
            <person name="Schmutz J."/>
            <person name="Soltis P."/>
            <person name="Soltis D."/>
            <person name="Chen Z.-H."/>
        </authorList>
    </citation>
    <scope>NUCLEOTIDE SEQUENCE</scope>
    <source>
        <strain evidence="2">Whitten #5841</strain>
        <tissue evidence="2">Leaf</tissue>
    </source>
</reference>
<dbReference type="PANTHER" id="PTHR35103">
    <property type="entry name" value="OS06G0115700 PROTEIN"/>
    <property type="match status" value="1"/>
</dbReference>
<feature type="compositionally biased region" description="Polar residues" evidence="1">
    <location>
        <begin position="241"/>
        <end position="257"/>
    </location>
</feature>
<feature type="region of interest" description="Disordered" evidence="1">
    <location>
        <begin position="144"/>
        <end position="296"/>
    </location>
</feature>
<evidence type="ECO:0000256" key="1">
    <source>
        <dbReference type="SAM" id="MobiDB-lite"/>
    </source>
</evidence>
<name>A0A8T2TSR3_CERRI</name>
<evidence type="ECO:0000313" key="2">
    <source>
        <dbReference type="EMBL" id="KAH7426641.1"/>
    </source>
</evidence>
<sequence length="296" mass="32198">MVVPLKLTQFYGSSLPRPRVFLDVKFNDERVDPPAPINDALLSWASEAHWSMGGLCFSHTRSQGKLEGSTCKLRELEEDEDEKPVTRGSGGSENSFESPEFPLKKVPHHVKRKFREEEVVQATPARKLRGSSVDHRSCESASDLLLASGKKKGRASGSKDSKIEEIPVSSLKMNMPRKATRSLSKELSEAQSLSVHPIKGQKETLPQLPVSKPPSVSAAAVVTVVDSSAVDSANKKERSTKSSGAKSANVSPGQSPKNPAHAKRKAVLSDVAGRKQESQLNGRTEVPRRSTRLLMS</sequence>
<accession>A0A8T2TSR3</accession>
<dbReference type="Proteomes" id="UP000825935">
    <property type="component" value="Chromosome 10"/>
</dbReference>
<protein>
    <submittedName>
        <fullName evidence="2">Uncharacterized protein</fullName>
    </submittedName>
</protein>
<proteinExistence type="predicted"/>
<gene>
    <name evidence="2" type="ORF">KP509_10G009600</name>
</gene>
<feature type="region of interest" description="Disordered" evidence="1">
    <location>
        <begin position="115"/>
        <end position="134"/>
    </location>
</feature>
<dbReference type="OrthoDB" id="1723663at2759"/>
<comment type="caution">
    <text evidence="2">The sequence shown here is derived from an EMBL/GenBank/DDBJ whole genome shotgun (WGS) entry which is preliminary data.</text>
</comment>
<keyword evidence="3" id="KW-1185">Reference proteome</keyword>
<organism evidence="2 3">
    <name type="scientific">Ceratopteris richardii</name>
    <name type="common">Triangle waterfern</name>
    <dbReference type="NCBI Taxonomy" id="49495"/>
    <lineage>
        <taxon>Eukaryota</taxon>
        <taxon>Viridiplantae</taxon>
        <taxon>Streptophyta</taxon>
        <taxon>Embryophyta</taxon>
        <taxon>Tracheophyta</taxon>
        <taxon>Polypodiopsida</taxon>
        <taxon>Polypodiidae</taxon>
        <taxon>Polypodiales</taxon>
        <taxon>Pteridineae</taxon>
        <taxon>Pteridaceae</taxon>
        <taxon>Parkerioideae</taxon>
        <taxon>Ceratopteris</taxon>
    </lineage>
</organism>